<gene>
    <name evidence="1" type="ORF">TNIN_231331</name>
</gene>
<dbReference type="EMBL" id="BMAV01013205">
    <property type="protein sequence ID" value="GFY60585.1"/>
    <property type="molecule type" value="Genomic_DNA"/>
</dbReference>
<evidence type="ECO:0000313" key="1">
    <source>
        <dbReference type="EMBL" id="GFY60585.1"/>
    </source>
</evidence>
<dbReference type="AlphaFoldDB" id="A0A8X7C938"/>
<dbReference type="Proteomes" id="UP000886998">
    <property type="component" value="Unassembled WGS sequence"/>
</dbReference>
<evidence type="ECO:0000313" key="2">
    <source>
        <dbReference type="Proteomes" id="UP000886998"/>
    </source>
</evidence>
<reference evidence="1" key="1">
    <citation type="submission" date="2020-08" db="EMBL/GenBank/DDBJ databases">
        <title>Multicomponent nature underlies the extraordinary mechanical properties of spider dragline silk.</title>
        <authorList>
            <person name="Kono N."/>
            <person name="Nakamura H."/>
            <person name="Mori M."/>
            <person name="Yoshida Y."/>
            <person name="Ohtoshi R."/>
            <person name="Malay A.D."/>
            <person name="Moran D.A.P."/>
            <person name="Tomita M."/>
            <person name="Numata K."/>
            <person name="Arakawa K."/>
        </authorList>
    </citation>
    <scope>NUCLEOTIDE SEQUENCE</scope>
</reference>
<accession>A0A8X7C938</accession>
<sequence>MEFTATEKMVSMKFSDLINLDELTYSFLCCPSLSVQINRAQPLAKSHAELMRKLHKKRMLDKTNGKKESNLIESTASEVVLNNLVRSSCNRKAGLNRMEIQYTKNVPFFRFLLFAKLPK</sequence>
<protein>
    <submittedName>
        <fullName evidence="1">Uncharacterized protein</fullName>
    </submittedName>
</protein>
<keyword evidence="2" id="KW-1185">Reference proteome</keyword>
<organism evidence="1 2">
    <name type="scientific">Trichonephila inaurata madagascariensis</name>
    <dbReference type="NCBI Taxonomy" id="2747483"/>
    <lineage>
        <taxon>Eukaryota</taxon>
        <taxon>Metazoa</taxon>
        <taxon>Ecdysozoa</taxon>
        <taxon>Arthropoda</taxon>
        <taxon>Chelicerata</taxon>
        <taxon>Arachnida</taxon>
        <taxon>Araneae</taxon>
        <taxon>Araneomorphae</taxon>
        <taxon>Entelegynae</taxon>
        <taxon>Araneoidea</taxon>
        <taxon>Nephilidae</taxon>
        <taxon>Trichonephila</taxon>
        <taxon>Trichonephila inaurata</taxon>
    </lineage>
</organism>
<name>A0A8X7C938_9ARAC</name>
<comment type="caution">
    <text evidence="1">The sequence shown here is derived from an EMBL/GenBank/DDBJ whole genome shotgun (WGS) entry which is preliminary data.</text>
</comment>
<proteinExistence type="predicted"/>